<dbReference type="Proteomes" id="UP000230000">
    <property type="component" value="Unassembled WGS sequence"/>
</dbReference>
<reference evidence="1 2" key="1">
    <citation type="submission" date="2017-11" db="EMBL/GenBank/DDBJ databases">
        <title>Genomic Encyclopedia of Archaeal and Bacterial Type Strains, Phase II (KMG-II): From Individual Species to Whole Genera.</title>
        <authorList>
            <person name="Goeker M."/>
        </authorList>
    </citation>
    <scope>NUCLEOTIDE SEQUENCE [LARGE SCALE GENOMIC DNA]</scope>
    <source>
        <strain evidence="1 2">DSM 27268</strain>
    </source>
</reference>
<sequence length="147" mass="17595">MNDSTIAHFYRKGYRIFKKSSPSNFTLLENKKDSVVVGLKSSRNDNDYWLFGTVRDTVFQFVDGIKVGMSKWKFFQTVGIDFSYNQESFTIIMTSMLQSKVSWYYHLYCSKYKDEIYCQPESFYASEYLIYFLRFKRNRISEIKVHS</sequence>
<accession>A0A2M9CWU1</accession>
<dbReference type="EMBL" id="PGFG01000001">
    <property type="protein sequence ID" value="PJJ76345.1"/>
    <property type="molecule type" value="Genomic_DNA"/>
</dbReference>
<dbReference type="AlphaFoldDB" id="A0A2M9CWU1"/>
<comment type="caution">
    <text evidence="1">The sequence shown here is derived from an EMBL/GenBank/DDBJ whole genome shotgun (WGS) entry which is preliminary data.</text>
</comment>
<gene>
    <name evidence="1" type="ORF">BXY57_1957</name>
</gene>
<dbReference type="RefSeq" id="WP_100314841.1">
    <property type="nucleotide sequence ID" value="NZ_PGFG01000001.1"/>
</dbReference>
<protein>
    <submittedName>
        <fullName evidence="1">Uncharacterized protein</fullName>
    </submittedName>
</protein>
<evidence type="ECO:0000313" key="2">
    <source>
        <dbReference type="Proteomes" id="UP000230000"/>
    </source>
</evidence>
<evidence type="ECO:0000313" key="1">
    <source>
        <dbReference type="EMBL" id="PJJ76345.1"/>
    </source>
</evidence>
<name>A0A2M9CWU1_9BACT</name>
<organism evidence="1 2">
    <name type="scientific">Thermoflavifilum aggregans</name>
    <dbReference type="NCBI Taxonomy" id="454188"/>
    <lineage>
        <taxon>Bacteria</taxon>
        <taxon>Pseudomonadati</taxon>
        <taxon>Bacteroidota</taxon>
        <taxon>Chitinophagia</taxon>
        <taxon>Chitinophagales</taxon>
        <taxon>Chitinophagaceae</taxon>
        <taxon>Thermoflavifilum</taxon>
    </lineage>
</organism>
<keyword evidence="2" id="KW-1185">Reference proteome</keyword>
<proteinExistence type="predicted"/>